<accession>A0A8S1E1H1</accession>
<dbReference type="Proteomes" id="UP000494165">
    <property type="component" value="Unassembled WGS sequence"/>
</dbReference>
<comment type="caution">
    <text evidence="2">The sequence shown here is derived from an EMBL/GenBank/DDBJ whole genome shotgun (WGS) entry which is preliminary data.</text>
</comment>
<gene>
    <name evidence="2" type="ORF">CLODIP_2_CD06370</name>
</gene>
<evidence type="ECO:0000313" key="3">
    <source>
        <dbReference type="Proteomes" id="UP000494165"/>
    </source>
</evidence>
<name>A0A8S1E1H1_9INSE</name>
<dbReference type="AlphaFoldDB" id="A0A8S1E1H1"/>
<keyword evidence="3" id="KW-1185">Reference proteome</keyword>
<reference evidence="2 3" key="1">
    <citation type="submission" date="2020-04" db="EMBL/GenBank/DDBJ databases">
        <authorList>
            <person name="Alioto T."/>
            <person name="Alioto T."/>
            <person name="Gomez Garrido J."/>
        </authorList>
    </citation>
    <scope>NUCLEOTIDE SEQUENCE [LARGE SCALE GENOMIC DNA]</scope>
</reference>
<proteinExistence type="predicted"/>
<dbReference type="EMBL" id="CADEPI010000765">
    <property type="protein sequence ID" value="CAB3388384.1"/>
    <property type="molecule type" value="Genomic_DNA"/>
</dbReference>
<feature type="region of interest" description="Disordered" evidence="1">
    <location>
        <begin position="1"/>
        <end position="55"/>
    </location>
</feature>
<sequence>MQPDGRGPAQGASSHAKKIRNDSAARAEANQMDRQPLMTDGQEEGGGNKGKGMAQPEKEVVSFYKHKNLYKFFGSIDFMEDFTVKQNPEKRTGECCIIL</sequence>
<evidence type="ECO:0000313" key="2">
    <source>
        <dbReference type="EMBL" id="CAB3388384.1"/>
    </source>
</evidence>
<protein>
    <submittedName>
        <fullName evidence="2">Uncharacterized protein</fullName>
    </submittedName>
</protein>
<organism evidence="2 3">
    <name type="scientific">Cloeon dipterum</name>
    <dbReference type="NCBI Taxonomy" id="197152"/>
    <lineage>
        <taxon>Eukaryota</taxon>
        <taxon>Metazoa</taxon>
        <taxon>Ecdysozoa</taxon>
        <taxon>Arthropoda</taxon>
        <taxon>Hexapoda</taxon>
        <taxon>Insecta</taxon>
        <taxon>Pterygota</taxon>
        <taxon>Palaeoptera</taxon>
        <taxon>Ephemeroptera</taxon>
        <taxon>Pisciforma</taxon>
        <taxon>Baetidae</taxon>
        <taxon>Cloeon</taxon>
    </lineage>
</organism>
<evidence type="ECO:0000256" key="1">
    <source>
        <dbReference type="SAM" id="MobiDB-lite"/>
    </source>
</evidence>